<gene>
    <name evidence="3" type="ORF">FBY41_0475</name>
</gene>
<protein>
    <recommendedName>
        <fullName evidence="5">Transglycosylase-like protein with SLT domain</fullName>
    </recommendedName>
</protein>
<dbReference type="Proteomes" id="UP000316747">
    <property type="component" value="Unassembled WGS sequence"/>
</dbReference>
<comment type="caution">
    <text evidence="3">The sequence shown here is derived from an EMBL/GenBank/DDBJ whole genome shotgun (WGS) entry which is preliminary data.</text>
</comment>
<feature type="region of interest" description="Disordered" evidence="2">
    <location>
        <begin position="20"/>
        <end position="48"/>
    </location>
</feature>
<reference evidence="3 4" key="1">
    <citation type="submission" date="2019-06" db="EMBL/GenBank/DDBJ databases">
        <title>Genome sequencing of plant associated microbes to promote plant fitness in Sorghum bicolor and Oryza sativa.</title>
        <authorList>
            <person name="Coleman-Derr D."/>
        </authorList>
    </citation>
    <scope>NUCLEOTIDE SEQUENCE [LARGE SCALE GENOMIC DNA]</scope>
    <source>
        <strain evidence="3 4">KV-663</strain>
    </source>
</reference>
<dbReference type="AlphaFoldDB" id="A0A543I0S3"/>
<evidence type="ECO:0000256" key="1">
    <source>
        <dbReference type="SAM" id="Coils"/>
    </source>
</evidence>
<evidence type="ECO:0000256" key="2">
    <source>
        <dbReference type="SAM" id="MobiDB-lite"/>
    </source>
</evidence>
<feature type="compositionally biased region" description="Basic and acidic residues" evidence="2">
    <location>
        <begin position="27"/>
        <end position="42"/>
    </location>
</feature>
<name>A0A543I0S3_9MICO</name>
<sequence length="268" mass="29059">MPVPTARVAARASALNDTLSAASHARAATESRRARHARPEAKPRRRLGRPVLASALTLGLVGSGIAYAKANNLIGADPAAFVVGSGVVAQTDELARASTVDLTYRAAASVSRNERRTAIAASGARDAKELEAKQKVEAARKAKEARAAAERAEREKARKTAIANAKSNPKAAARVLMVDQGWTSDAQYNCLVNLWTGESDWRWWAENPSSGAYGIPQSLPARKMATMGADYRTNPLTQIKWGLWYIKMSYGNPCNAWSTWQARSPHWY</sequence>
<evidence type="ECO:0000313" key="3">
    <source>
        <dbReference type="EMBL" id="TQM64115.1"/>
    </source>
</evidence>
<proteinExistence type="predicted"/>
<dbReference type="EMBL" id="VFPM01000001">
    <property type="protein sequence ID" value="TQM64115.1"/>
    <property type="molecule type" value="Genomic_DNA"/>
</dbReference>
<keyword evidence="4" id="KW-1185">Reference proteome</keyword>
<dbReference type="InterPro" id="IPR023346">
    <property type="entry name" value="Lysozyme-like_dom_sf"/>
</dbReference>
<accession>A0A543I0S3</accession>
<evidence type="ECO:0008006" key="5">
    <source>
        <dbReference type="Google" id="ProtNLM"/>
    </source>
</evidence>
<dbReference type="SUPFAM" id="SSF53955">
    <property type="entry name" value="Lysozyme-like"/>
    <property type="match status" value="1"/>
</dbReference>
<keyword evidence="1" id="KW-0175">Coiled coil</keyword>
<feature type="coiled-coil region" evidence="1">
    <location>
        <begin position="132"/>
        <end position="162"/>
    </location>
</feature>
<evidence type="ECO:0000313" key="4">
    <source>
        <dbReference type="Proteomes" id="UP000316747"/>
    </source>
</evidence>
<organism evidence="3 4">
    <name type="scientific">Humibacillus xanthopallidus</name>
    <dbReference type="NCBI Taxonomy" id="412689"/>
    <lineage>
        <taxon>Bacteria</taxon>
        <taxon>Bacillati</taxon>
        <taxon>Actinomycetota</taxon>
        <taxon>Actinomycetes</taxon>
        <taxon>Micrococcales</taxon>
        <taxon>Intrasporangiaceae</taxon>
        <taxon>Humibacillus</taxon>
    </lineage>
</organism>